<evidence type="ECO:0000256" key="1">
    <source>
        <dbReference type="SAM" id="MobiDB-lite"/>
    </source>
</evidence>
<feature type="compositionally biased region" description="Basic and acidic residues" evidence="1">
    <location>
        <begin position="225"/>
        <end position="237"/>
    </location>
</feature>
<protein>
    <submittedName>
        <fullName evidence="2">Uncharacterized protein</fullName>
    </submittedName>
</protein>
<evidence type="ECO:0000313" key="2">
    <source>
        <dbReference type="EMBL" id="KHJ84647.1"/>
    </source>
</evidence>
<reference evidence="2 3" key="1">
    <citation type="submission" date="2014-03" db="EMBL/GenBank/DDBJ databases">
        <title>Draft genome of the hookworm Oesophagostomum dentatum.</title>
        <authorList>
            <person name="Mitreva M."/>
        </authorList>
    </citation>
    <scope>NUCLEOTIDE SEQUENCE [LARGE SCALE GENOMIC DNA]</scope>
    <source>
        <strain evidence="2 3">OD-Hann</strain>
    </source>
</reference>
<dbReference type="OrthoDB" id="5860330at2759"/>
<keyword evidence="3" id="KW-1185">Reference proteome</keyword>
<accession>A0A0B1SMD6</accession>
<dbReference type="AlphaFoldDB" id="A0A0B1SMD6"/>
<name>A0A0B1SMD6_OESDE</name>
<dbReference type="EMBL" id="KN567383">
    <property type="protein sequence ID" value="KHJ84647.1"/>
    <property type="molecule type" value="Genomic_DNA"/>
</dbReference>
<dbReference type="Proteomes" id="UP000053660">
    <property type="component" value="Unassembled WGS sequence"/>
</dbReference>
<sequence>LKYLRSRLSLVRLTTDVQFLGNLQYVYVKKEQKRKYFSNVEELWLLVVACTDEVIERFLRIEDMIFSEITKLTFQVHITPGLYKNVATVVRAFMLRHPKASLHLELHADTSDMILAQLDELHALSVDRIKVICTEFDLPTLRLHQLCEIMQKRELIAKNIALRDWTLVVNGCLPIPQPIETLRISSCTIDSVDDLVLSIQLTAKQKSALEAKKPKKRSKTVAAIRMDKEGETKRTKEQPALNH</sequence>
<proteinExistence type="predicted"/>
<organism evidence="2 3">
    <name type="scientific">Oesophagostomum dentatum</name>
    <name type="common">Nodular worm</name>
    <dbReference type="NCBI Taxonomy" id="61180"/>
    <lineage>
        <taxon>Eukaryota</taxon>
        <taxon>Metazoa</taxon>
        <taxon>Ecdysozoa</taxon>
        <taxon>Nematoda</taxon>
        <taxon>Chromadorea</taxon>
        <taxon>Rhabditida</taxon>
        <taxon>Rhabditina</taxon>
        <taxon>Rhabditomorpha</taxon>
        <taxon>Strongyloidea</taxon>
        <taxon>Strongylidae</taxon>
        <taxon>Oesophagostomum</taxon>
    </lineage>
</organism>
<gene>
    <name evidence="2" type="ORF">OESDEN_15637</name>
</gene>
<evidence type="ECO:0000313" key="3">
    <source>
        <dbReference type="Proteomes" id="UP000053660"/>
    </source>
</evidence>
<feature type="non-terminal residue" evidence="2">
    <location>
        <position position="1"/>
    </location>
</feature>
<feature type="region of interest" description="Disordered" evidence="1">
    <location>
        <begin position="208"/>
        <end position="243"/>
    </location>
</feature>